<name>A0A513SPR4_9CAUD</name>
<organism evidence="1 2">
    <name type="scientific">Vibrio phage 5 TSL-2019</name>
    <dbReference type="NCBI Taxonomy" id="2578086"/>
    <lineage>
        <taxon>Viruses</taxon>
        <taxon>Duplodnaviria</taxon>
        <taxon>Heunggongvirae</taxon>
        <taxon>Uroviricota</taxon>
        <taxon>Caudoviricetes</taxon>
        <taxon>Chimalliviridae</taxon>
        <taxon>Gorgonvirinae</taxon>
        <taxon>Aphroditevirus</taxon>
        <taxon>Aphroditevirus USC1</taxon>
    </lineage>
</organism>
<dbReference type="Proteomes" id="UP000316194">
    <property type="component" value="Segment"/>
</dbReference>
<dbReference type="EMBL" id="MK358448">
    <property type="protein sequence ID" value="QCW23135.1"/>
    <property type="molecule type" value="Genomic_DNA"/>
</dbReference>
<accession>A0A513SPR4</accession>
<protein>
    <submittedName>
        <fullName evidence="1">Uncharacterized protein</fullName>
    </submittedName>
</protein>
<evidence type="ECO:0000313" key="1">
    <source>
        <dbReference type="EMBL" id="QCW23135.1"/>
    </source>
</evidence>
<evidence type="ECO:0000313" key="2">
    <source>
        <dbReference type="Proteomes" id="UP000316194"/>
    </source>
</evidence>
<reference evidence="1 2" key="1">
    <citation type="submission" date="2019-01" db="EMBL/GenBank/DDBJ databases">
        <authorList>
            <person name="Le T.S."/>
            <person name="Kurtboke I."/>
        </authorList>
    </citation>
    <scope>NUCLEOTIDE SEQUENCE [LARGE SCALE GENOMIC DNA]</scope>
</reference>
<sequence>MQSVLSWFLGLFRKKKPPYNLITAREELERIRELLKPSSQATVNELLFVLYNFQEELPYSFVEDFSKLRDLRFTFNSKTSQKLSLLLSEAFDGSYERIIAHREVMGLGKTEKPVSNWYSNKESIETIMQAMSVWCQIGMRLHYERYQEGHPGLWDEPVSKGQENFVFSNAFMKVLSDYVELIDLILSTQPRGIDLEQTNQKSKR</sequence>
<proteinExistence type="predicted"/>